<protein>
    <recommendedName>
        <fullName evidence="4">Type II secretion system protein</fullName>
    </recommendedName>
</protein>
<evidence type="ECO:0000256" key="1">
    <source>
        <dbReference type="SAM" id="Phobius"/>
    </source>
</evidence>
<comment type="caution">
    <text evidence="2">The sequence shown here is derived from an EMBL/GenBank/DDBJ whole genome shotgun (WGS) entry which is preliminary data.</text>
</comment>
<dbReference type="Proteomes" id="UP000469380">
    <property type="component" value="Unassembled WGS sequence"/>
</dbReference>
<keyword evidence="1" id="KW-1133">Transmembrane helix</keyword>
<feature type="transmembrane region" description="Helical" evidence="1">
    <location>
        <begin position="20"/>
        <end position="41"/>
    </location>
</feature>
<dbReference type="RefSeq" id="WP_161160458.1">
    <property type="nucleotide sequence ID" value="NZ_WWSR01000009.1"/>
</dbReference>
<gene>
    <name evidence="2" type="ORF">GT464_05965</name>
</gene>
<proteinExistence type="predicted"/>
<evidence type="ECO:0000313" key="3">
    <source>
        <dbReference type="Proteomes" id="UP000469380"/>
    </source>
</evidence>
<evidence type="ECO:0000313" key="2">
    <source>
        <dbReference type="EMBL" id="MZJ39495.1"/>
    </source>
</evidence>
<accession>A0A6N9JKG5</accession>
<dbReference type="AlphaFoldDB" id="A0A6N9JKG5"/>
<evidence type="ECO:0008006" key="4">
    <source>
        <dbReference type="Google" id="ProtNLM"/>
    </source>
</evidence>
<keyword evidence="1" id="KW-0472">Membrane</keyword>
<name>A0A6N9JKG5_9ACTN</name>
<keyword evidence="1" id="KW-0812">Transmembrane</keyword>
<sequence length="136" mass="14448">MPSPITHDDSRRIRSTTAFVVETLILLIVLAASIGIFTQLFSRAAAASDQSARLCQAVNVAEDAAEEFSADPAGVAAGNKVGDGVAVKGRNGYKVSCKTTQDKRSAGTLWHAHITVSDSQGKVYSLYTSRYVSEVK</sequence>
<reference evidence="2 3" key="1">
    <citation type="journal article" date="2019" name="Nat. Med.">
        <title>A library of human gut bacterial isolates paired with longitudinal multiomics data enables mechanistic microbiome research.</title>
        <authorList>
            <person name="Poyet M."/>
            <person name="Groussin M."/>
            <person name="Gibbons S.M."/>
            <person name="Avila-Pacheco J."/>
            <person name="Jiang X."/>
            <person name="Kearney S.M."/>
            <person name="Perrotta A.R."/>
            <person name="Berdy B."/>
            <person name="Zhao S."/>
            <person name="Lieberman T.D."/>
            <person name="Swanson P.K."/>
            <person name="Smith M."/>
            <person name="Roesemann S."/>
            <person name="Alexander J.E."/>
            <person name="Rich S.A."/>
            <person name="Livny J."/>
            <person name="Vlamakis H."/>
            <person name="Clish C."/>
            <person name="Bullock K."/>
            <person name="Deik A."/>
            <person name="Scott J."/>
            <person name="Pierce K.A."/>
            <person name="Xavier R.J."/>
            <person name="Alm E.J."/>
        </authorList>
    </citation>
    <scope>NUCLEOTIDE SEQUENCE [LARGE SCALE GENOMIC DNA]</scope>
    <source>
        <strain evidence="2 3">BIOML-A20</strain>
    </source>
</reference>
<organism evidence="2 3">
    <name type="scientific">Collinsella aerofaciens</name>
    <dbReference type="NCBI Taxonomy" id="74426"/>
    <lineage>
        <taxon>Bacteria</taxon>
        <taxon>Bacillati</taxon>
        <taxon>Actinomycetota</taxon>
        <taxon>Coriobacteriia</taxon>
        <taxon>Coriobacteriales</taxon>
        <taxon>Coriobacteriaceae</taxon>
        <taxon>Collinsella</taxon>
    </lineage>
</organism>
<dbReference type="EMBL" id="WWSR01000009">
    <property type="protein sequence ID" value="MZJ39495.1"/>
    <property type="molecule type" value="Genomic_DNA"/>
</dbReference>